<evidence type="ECO:0000256" key="1">
    <source>
        <dbReference type="ARBA" id="ARBA00004651"/>
    </source>
</evidence>
<feature type="transmembrane region" description="Helical" evidence="6">
    <location>
        <begin position="199"/>
        <end position="219"/>
    </location>
</feature>
<evidence type="ECO:0000256" key="5">
    <source>
        <dbReference type="ARBA" id="ARBA00023136"/>
    </source>
</evidence>
<feature type="transmembrane region" description="Helical" evidence="6">
    <location>
        <begin position="106"/>
        <end position="126"/>
    </location>
</feature>
<feature type="transmembrane region" description="Helical" evidence="6">
    <location>
        <begin position="239"/>
        <end position="262"/>
    </location>
</feature>
<sequence>MSIAAVVAYTIALALIPQFAGNYETRIAISVAMFSALALSWNFIGGFTGYPSFSTAAFFGLGCYIGALSQRAGLPAEAAWMIATVGVAAFAAALGAIILRLKGHYFAIGSIAIVEVTRLIISSWGSVTGGGDGLNVPLMTGTPDVVAARILYIMLAVMGGAFVATVIVDRSRLGFGLRCIHQNEDAADMVGVDTTRFKIAAFVLSALFCGLVGAVYASWVGYIDPTDSFSILLTVKVPVMALLGGAGTLAGPIVGAGVFVLLEEFFWANFLQWNRAILGIIIVFLIFFLPGGLLKIRYKNLLKKLSANRSADRSNTVSEGEAKG</sequence>
<comment type="caution">
    <text evidence="7">The sequence shown here is derived from an EMBL/GenBank/DDBJ whole genome shotgun (WGS) entry which is preliminary data.</text>
</comment>
<dbReference type="GO" id="GO:0005886">
    <property type="term" value="C:plasma membrane"/>
    <property type="evidence" value="ECO:0007669"/>
    <property type="project" value="UniProtKB-SubCell"/>
</dbReference>
<name>A0A3S3UMX7_9PROT</name>
<keyword evidence="5 6" id="KW-0472">Membrane</keyword>
<keyword evidence="8" id="KW-1185">Reference proteome</keyword>
<evidence type="ECO:0000313" key="7">
    <source>
        <dbReference type="EMBL" id="RVU35296.1"/>
    </source>
</evidence>
<dbReference type="GO" id="GO:0015658">
    <property type="term" value="F:branched-chain amino acid transmembrane transporter activity"/>
    <property type="evidence" value="ECO:0007669"/>
    <property type="project" value="InterPro"/>
</dbReference>
<organism evidence="7 8">
    <name type="scientific">Hwanghaeella grinnelliae</name>
    <dbReference type="NCBI Taxonomy" id="2500179"/>
    <lineage>
        <taxon>Bacteria</taxon>
        <taxon>Pseudomonadati</taxon>
        <taxon>Pseudomonadota</taxon>
        <taxon>Alphaproteobacteria</taxon>
        <taxon>Rhodospirillales</taxon>
        <taxon>Rhodospirillaceae</taxon>
        <taxon>Hwanghaeella</taxon>
    </lineage>
</organism>
<evidence type="ECO:0000256" key="2">
    <source>
        <dbReference type="ARBA" id="ARBA00022475"/>
    </source>
</evidence>
<dbReference type="AlphaFoldDB" id="A0A3S3UMX7"/>
<dbReference type="PANTHER" id="PTHR30482:SF10">
    <property type="entry name" value="HIGH-AFFINITY BRANCHED-CHAIN AMINO ACID TRANSPORT PROTEIN BRAE"/>
    <property type="match status" value="1"/>
</dbReference>
<feature type="transmembrane region" description="Helical" evidence="6">
    <location>
        <begin position="146"/>
        <end position="168"/>
    </location>
</feature>
<dbReference type="InterPro" id="IPR001851">
    <property type="entry name" value="ABC_transp_permease"/>
</dbReference>
<evidence type="ECO:0000256" key="4">
    <source>
        <dbReference type="ARBA" id="ARBA00022989"/>
    </source>
</evidence>
<gene>
    <name evidence="7" type="ORF">EOI86_20070</name>
</gene>
<feature type="transmembrane region" description="Helical" evidence="6">
    <location>
        <begin position="27"/>
        <end position="44"/>
    </location>
</feature>
<dbReference type="EMBL" id="SADE01000003">
    <property type="protein sequence ID" value="RVU35296.1"/>
    <property type="molecule type" value="Genomic_DNA"/>
</dbReference>
<dbReference type="Proteomes" id="UP000287447">
    <property type="component" value="Unassembled WGS sequence"/>
</dbReference>
<feature type="transmembrane region" description="Helical" evidence="6">
    <location>
        <begin position="78"/>
        <end position="99"/>
    </location>
</feature>
<dbReference type="OrthoDB" id="9810505at2"/>
<comment type="subcellular location">
    <subcellularLocation>
        <location evidence="1">Cell membrane</location>
        <topology evidence="1">Multi-pass membrane protein</topology>
    </subcellularLocation>
</comment>
<keyword evidence="3 6" id="KW-0812">Transmembrane</keyword>
<feature type="transmembrane region" description="Helical" evidence="6">
    <location>
        <begin position="274"/>
        <end position="294"/>
    </location>
</feature>
<proteinExistence type="predicted"/>
<dbReference type="Pfam" id="PF02653">
    <property type="entry name" value="BPD_transp_2"/>
    <property type="match status" value="1"/>
</dbReference>
<keyword evidence="2" id="KW-1003">Cell membrane</keyword>
<evidence type="ECO:0000256" key="3">
    <source>
        <dbReference type="ARBA" id="ARBA00022692"/>
    </source>
</evidence>
<dbReference type="PANTHER" id="PTHR30482">
    <property type="entry name" value="HIGH-AFFINITY BRANCHED-CHAIN AMINO ACID TRANSPORT SYSTEM PERMEASE"/>
    <property type="match status" value="1"/>
</dbReference>
<dbReference type="CDD" id="cd06581">
    <property type="entry name" value="TM_PBP1_LivM_like"/>
    <property type="match status" value="1"/>
</dbReference>
<dbReference type="InterPro" id="IPR043428">
    <property type="entry name" value="LivM-like"/>
</dbReference>
<accession>A0A3S3UMX7</accession>
<keyword evidence="4 6" id="KW-1133">Transmembrane helix</keyword>
<evidence type="ECO:0000256" key="6">
    <source>
        <dbReference type="SAM" id="Phobius"/>
    </source>
</evidence>
<protein>
    <submittedName>
        <fullName evidence="7">Branched-chain amino acid ABC transporter permease</fullName>
    </submittedName>
</protein>
<evidence type="ECO:0000313" key="8">
    <source>
        <dbReference type="Proteomes" id="UP000287447"/>
    </source>
</evidence>
<reference evidence="8" key="1">
    <citation type="submission" date="2019-01" db="EMBL/GenBank/DDBJ databases">
        <title>Gri0909 isolated from a small marine red alga.</title>
        <authorList>
            <person name="Kim J."/>
            <person name="Jeong S.E."/>
            <person name="Jeon C.O."/>
        </authorList>
    </citation>
    <scope>NUCLEOTIDE SEQUENCE [LARGE SCALE GENOMIC DNA]</scope>
    <source>
        <strain evidence="8">Gri0909</strain>
    </source>
</reference>